<reference evidence="5" key="1">
    <citation type="submission" date="2020-08" db="EMBL/GenBank/DDBJ databases">
        <title>Ramlibacter sp. GTP1 16S ribosomal RNA gene genome sequencing and assembly.</title>
        <authorList>
            <person name="Kang M."/>
        </authorList>
    </citation>
    <scope>NUCLEOTIDE SEQUENCE</scope>
    <source>
        <strain evidence="5">GTP1</strain>
    </source>
</reference>
<feature type="compositionally biased region" description="Low complexity" evidence="3">
    <location>
        <begin position="426"/>
        <end position="440"/>
    </location>
</feature>
<protein>
    <submittedName>
        <fullName evidence="5">TcpQ domain-containing protein</fullName>
    </submittedName>
</protein>
<dbReference type="EMBL" id="JACORU010000011">
    <property type="protein sequence ID" value="MBC5767636.1"/>
    <property type="molecule type" value="Genomic_DNA"/>
</dbReference>
<evidence type="ECO:0000256" key="3">
    <source>
        <dbReference type="SAM" id="MobiDB-lite"/>
    </source>
</evidence>
<feature type="region of interest" description="Disordered" evidence="3">
    <location>
        <begin position="421"/>
        <end position="451"/>
    </location>
</feature>
<dbReference type="Pfam" id="PF03524">
    <property type="entry name" value="CagX"/>
    <property type="match status" value="1"/>
</dbReference>
<dbReference type="RefSeq" id="WP_187084118.1">
    <property type="nucleotide sequence ID" value="NZ_JACORU010000011.1"/>
</dbReference>
<proteinExistence type="inferred from homology"/>
<dbReference type="AlphaFoldDB" id="A0A923MDN5"/>
<feature type="domain" description="Toxin co-regulated pilus biosynthesis protein Q C-terminal" evidence="4">
    <location>
        <begin position="456"/>
        <end position="533"/>
    </location>
</feature>
<dbReference type="InterPro" id="IPR018927">
    <property type="entry name" value="Pilus_synth_Q_C"/>
</dbReference>
<dbReference type="InterPro" id="IPR038161">
    <property type="entry name" value="VirB9/CagX/TrbG_C_sf"/>
</dbReference>
<dbReference type="CDD" id="cd06911">
    <property type="entry name" value="VirB9_CagX_TrbG"/>
    <property type="match status" value="1"/>
</dbReference>
<comment type="similarity">
    <text evidence="1">Belongs to the TrbG/VirB9 family.</text>
</comment>
<keyword evidence="2" id="KW-0732">Signal</keyword>
<dbReference type="SUPFAM" id="SSF103088">
    <property type="entry name" value="OmpA-like"/>
    <property type="match status" value="1"/>
</dbReference>
<dbReference type="Gene3D" id="3.55.50.70">
    <property type="match status" value="2"/>
</dbReference>
<sequence length="535" mass="56998">MKSIQFLSPQMAPVVLRRVARSAIGLALLALFPAMGADSIRVGSFDFNYAAAGDVRAKPVQVFDNGRETYFQFRAGEAVPAIFSNKADVPQLLQVTQEGPYVKVPEVHGRFVLQVGRAQANVVYSGLPRESSPPINLVAPSGATAPFNGVSIPEGARMVATLSVPGAGGAPDTAIYRNSYATPIKGDAVTWGETTKSESHVWFARGSAALSPEARRELVAIARSIGDSSRAIVTGRDDDTLKEGLDRARGDAIADALRRLGVDSSRVSVRSGVAGTPKGKQWPSSITVETVRQVAQPRPNVRANLDALVQAGVLNQEQASAIASQQSGRGTNDGTRPIAFTLTAADRTIQGSLRRWASQTNYQLVWDAPAALDAQITGDAVIGGATIQEALERLLNGLKDRGYVLDATFYSNRVIRVAVPGATPQRPATEAPSAPETARPQPTQRPRGASAQTAVQWQMRHGDTNVQTMLARWADDAQWRLVWNASDRVPITGDAVITEPTFKAAAEAVIAQASAVGYRLRASATNDRTLVVSSY</sequence>
<dbReference type="InterPro" id="IPR033645">
    <property type="entry name" value="VirB9/CagX/TrbG_C"/>
</dbReference>
<dbReference type="InterPro" id="IPR010258">
    <property type="entry name" value="Conjugal_tfr_TrbG/VirB9/CagX"/>
</dbReference>
<dbReference type="Proteomes" id="UP000596827">
    <property type="component" value="Unassembled WGS sequence"/>
</dbReference>
<dbReference type="Gene3D" id="2.60.40.2500">
    <property type="match status" value="1"/>
</dbReference>
<gene>
    <name evidence="5" type="ORF">H8R02_24435</name>
</gene>
<evidence type="ECO:0000313" key="6">
    <source>
        <dbReference type="Proteomes" id="UP000596827"/>
    </source>
</evidence>
<dbReference type="Pfam" id="PF10671">
    <property type="entry name" value="TcpQ"/>
    <property type="match status" value="2"/>
</dbReference>
<dbReference type="InterPro" id="IPR036737">
    <property type="entry name" value="OmpA-like_sf"/>
</dbReference>
<name>A0A923MDN5_9BURK</name>
<evidence type="ECO:0000256" key="1">
    <source>
        <dbReference type="ARBA" id="ARBA00006135"/>
    </source>
</evidence>
<evidence type="ECO:0000256" key="2">
    <source>
        <dbReference type="ARBA" id="ARBA00022729"/>
    </source>
</evidence>
<evidence type="ECO:0000259" key="4">
    <source>
        <dbReference type="Pfam" id="PF10671"/>
    </source>
</evidence>
<evidence type="ECO:0000313" key="5">
    <source>
        <dbReference type="EMBL" id="MBC5767636.1"/>
    </source>
</evidence>
<accession>A0A923MDN5</accession>
<feature type="domain" description="Toxin co-regulated pilus biosynthesis protein Q C-terminal" evidence="4">
    <location>
        <begin position="340"/>
        <end position="418"/>
    </location>
</feature>
<comment type="caution">
    <text evidence="5">The sequence shown here is derived from an EMBL/GenBank/DDBJ whole genome shotgun (WGS) entry which is preliminary data.</text>
</comment>
<keyword evidence="6" id="KW-1185">Reference proteome</keyword>
<organism evidence="5 6">
    <name type="scientific">Ramlibacter albus</name>
    <dbReference type="NCBI Taxonomy" id="2079448"/>
    <lineage>
        <taxon>Bacteria</taxon>
        <taxon>Pseudomonadati</taxon>
        <taxon>Pseudomonadota</taxon>
        <taxon>Betaproteobacteria</taxon>
        <taxon>Burkholderiales</taxon>
        <taxon>Comamonadaceae</taxon>
        <taxon>Ramlibacter</taxon>
    </lineage>
</organism>